<feature type="compositionally biased region" description="Low complexity" evidence="14">
    <location>
        <begin position="146"/>
        <end position="159"/>
    </location>
</feature>
<feature type="compositionally biased region" description="Low complexity" evidence="14">
    <location>
        <begin position="121"/>
        <end position="136"/>
    </location>
</feature>
<comment type="caution">
    <text evidence="16">The sequence shown here is derived from an EMBL/GenBank/DDBJ whole genome shotgun (WGS) entry which is preliminary data.</text>
</comment>
<dbReference type="PANTHER" id="PTHR47288">
    <property type="entry name" value="WUSCHEL-RELATED HOMEOBOX 9"/>
    <property type="match status" value="1"/>
</dbReference>
<dbReference type="GO" id="GO:0030154">
    <property type="term" value="P:cell differentiation"/>
    <property type="evidence" value="ECO:0007669"/>
    <property type="project" value="UniProtKB-KW"/>
</dbReference>
<dbReference type="CDD" id="cd00086">
    <property type="entry name" value="homeodomain"/>
    <property type="match status" value="1"/>
</dbReference>
<evidence type="ECO:0000256" key="3">
    <source>
        <dbReference type="ARBA" id="ARBA00022782"/>
    </source>
</evidence>
<evidence type="ECO:0000256" key="14">
    <source>
        <dbReference type="SAM" id="MobiDB-lite"/>
    </source>
</evidence>
<dbReference type="FunFam" id="1.10.10.60:FF:000118">
    <property type="entry name" value="WUSCHEL-related homeobox 11"/>
    <property type="match status" value="1"/>
</dbReference>
<dbReference type="EMBL" id="JBFOLJ010000011">
    <property type="protein sequence ID" value="KAL2494947.1"/>
    <property type="molecule type" value="Genomic_DNA"/>
</dbReference>
<keyword evidence="6 12" id="KW-0238">DNA-binding</keyword>
<keyword evidence="9 12" id="KW-0539">Nucleus</keyword>
<keyword evidence="3" id="KW-0221">Differentiation</keyword>
<evidence type="ECO:0000256" key="12">
    <source>
        <dbReference type="PROSITE-ProRule" id="PRU00108"/>
    </source>
</evidence>
<protein>
    <recommendedName>
        <fullName evidence="11">Protein WUSCHEL</fullName>
    </recommendedName>
</protein>
<dbReference type="PANTHER" id="PTHR47288:SF1">
    <property type="entry name" value="WUSCHEL-RELATED HOMEOBOX 9"/>
    <property type="match status" value="1"/>
</dbReference>
<feature type="DNA-binding region" description="Homeobox" evidence="12">
    <location>
        <begin position="56"/>
        <end position="120"/>
    </location>
</feature>
<evidence type="ECO:0000256" key="10">
    <source>
        <dbReference type="ARBA" id="ARBA00024040"/>
    </source>
</evidence>
<dbReference type="PROSITE" id="PS50071">
    <property type="entry name" value="HOMEOBOX_2"/>
    <property type="match status" value="1"/>
</dbReference>
<keyword evidence="17" id="KW-1185">Reference proteome</keyword>
<dbReference type="Pfam" id="PF00046">
    <property type="entry name" value="Homeodomain"/>
    <property type="match status" value="1"/>
</dbReference>
<evidence type="ECO:0000256" key="2">
    <source>
        <dbReference type="ARBA" id="ARBA00022473"/>
    </source>
</evidence>
<feature type="region of interest" description="Disordered" evidence="14">
    <location>
        <begin position="44"/>
        <end position="63"/>
    </location>
</feature>
<organism evidence="16 17">
    <name type="scientific">Forsythia ovata</name>
    <dbReference type="NCBI Taxonomy" id="205694"/>
    <lineage>
        <taxon>Eukaryota</taxon>
        <taxon>Viridiplantae</taxon>
        <taxon>Streptophyta</taxon>
        <taxon>Embryophyta</taxon>
        <taxon>Tracheophyta</taxon>
        <taxon>Spermatophyta</taxon>
        <taxon>Magnoliopsida</taxon>
        <taxon>eudicotyledons</taxon>
        <taxon>Gunneridae</taxon>
        <taxon>Pentapetalae</taxon>
        <taxon>asterids</taxon>
        <taxon>lamiids</taxon>
        <taxon>Lamiales</taxon>
        <taxon>Oleaceae</taxon>
        <taxon>Forsythieae</taxon>
        <taxon>Forsythia</taxon>
    </lineage>
</organism>
<feature type="compositionally biased region" description="Polar residues" evidence="14">
    <location>
        <begin position="160"/>
        <end position="181"/>
    </location>
</feature>
<dbReference type="InterPro" id="IPR044557">
    <property type="entry name" value="WOX8/9-like"/>
</dbReference>
<sequence>MGSSNRHWPSMFKSKPCTTTHQYHQWQHGINSPIMSTGYQKPTYTSVAGGEERTPEPKPRWNPRPEQIRIMEAIFNSGMMNPSRDEIRKIRVQLQEYGQVGDANVFYWFQNRKSRSKQKQRQLQNTKSQTQQKSSQPMITNMTAPSSSSSSSDKSSPNSTDKALSVGSTRVSNSPTSSVNQPFYQAPSDLLADPFFFPGPTDALPQGFCFPNVADQSVENCSNLLLGDFMLMNKGALKKAEDHEKIKLQQQLSHPVASPPTFTHTIVPPSFSFPSPINPIQGGPKKSTVFINDVCFEVAAGPFNVRETLGDNAMLIHSSGLPILTDEWGVTLQPLEDGAFYYLVHSHDSIVD</sequence>
<evidence type="ECO:0000256" key="1">
    <source>
        <dbReference type="ARBA" id="ARBA00004123"/>
    </source>
</evidence>
<feature type="compositionally biased region" description="Basic and acidic residues" evidence="14">
    <location>
        <begin position="50"/>
        <end position="59"/>
    </location>
</feature>
<evidence type="ECO:0000313" key="16">
    <source>
        <dbReference type="EMBL" id="KAL2494947.1"/>
    </source>
</evidence>
<dbReference type="InterPro" id="IPR009057">
    <property type="entry name" value="Homeodomain-like_sf"/>
</dbReference>
<evidence type="ECO:0000256" key="11">
    <source>
        <dbReference type="ARBA" id="ARBA00068485"/>
    </source>
</evidence>
<accession>A0ABD1S589</accession>
<comment type="similarity">
    <text evidence="10">Belongs to the WUS homeobox family.</text>
</comment>
<reference evidence="17" key="1">
    <citation type="submission" date="2024-07" db="EMBL/GenBank/DDBJ databases">
        <title>Two chromosome-level genome assemblies of Korean endemic species Abeliophyllum distichum and Forsythia ovata (Oleaceae).</title>
        <authorList>
            <person name="Jang H."/>
        </authorList>
    </citation>
    <scope>NUCLEOTIDE SEQUENCE [LARGE SCALE GENOMIC DNA]</scope>
</reference>
<keyword evidence="8" id="KW-0804">Transcription</keyword>
<keyword evidence="2" id="KW-0217">Developmental protein</keyword>
<keyword evidence="7 12" id="KW-0371">Homeobox</keyword>
<evidence type="ECO:0000256" key="7">
    <source>
        <dbReference type="ARBA" id="ARBA00023155"/>
    </source>
</evidence>
<dbReference type="GO" id="GO:0009908">
    <property type="term" value="P:flower development"/>
    <property type="evidence" value="ECO:0007669"/>
    <property type="project" value="UniProtKB-KW"/>
</dbReference>
<dbReference type="AlphaFoldDB" id="A0ABD1S589"/>
<dbReference type="GO" id="GO:0003677">
    <property type="term" value="F:DNA binding"/>
    <property type="evidence" value="ECO:0007669"/>
    <property type="project" value="UniProtKB-UniRule"/>
</dbReference>
<evidence type="ECO:0000259" key="15">
    <source>
        <dbReference type="PROSITE" id="PS50071"/>
    </source>
</evidence>
<proteinExistence type="inferred from homology"/>
<comment type="subcellular location">
    <subcellularLocation>
        <location evidence="1 12 13">Nucleus</location>
    </subcellularLocation>
</comment>
<feature type="domain" description="Homeobox" evidence="15">
    <location>
        <begin position="54"/>
        <end position="119"/>
    </location>
</feature>
<dbReference type="SUPFAM" id="SSF46689">
    <property type="entry name" value="Homeodomain-like"/>
    <property type="match status" value="1"/>
</dbReference>
<name>A0ABD1S589_9LAMI</name>
<dbReference type="GO" id="GO:0005634">
    <property type="term" value="C:nucleus"/>
    <property type="evidence" value="ECO:0007669"/>
    <property type="project" value="UniProtKB-SubCell"/>
</dbReference>
<dbReference type="InterPro" id="IPR001356">
    <property type="entry name" value="HD"/>
</dbReference>
<evidence type="ECO:0000256" key="9">
    <source>
        <dbReference type="ARBA" id="ARBA00023242"/>
    </source>
</evidence>
<keyword evidence="4" id="KW-0805">Transcription regulation</keyword>
<evidence type="ECO:0000256" key="6">
    <source>
        <dbReference type="ARBA" id="ARBA00023125"/>
    </source>
</evidence>
<gene>
    <name evidence="16" type="ORF">Fot_38704</name>
</gene>
<dbReference type="Gene3D" id="1.10.10.60">
    <property type="entry name" value="Homeodomain-like"/>
    <property type="match status" value="1"/>
</dbReference>
<evidence type="ECO:0000256" key="8">
    <source>
        <dbReference type="ARBA" id="ARBA00023163"/>
    </source>
</evidence>
<dbReference type="SMART" id="SM00389">
    <property type="entry name" value="HOX"/>
    <property type="match status" value="1"/>
</dbReference>
<evidence type="ECO:0000256" key="13">
    <source>
        <dbReference type="RuleBase" id="RU000682"/>
    </source>
</evidence>
<keyword evidence="5" id="KW-0287">Flowering</keyword>
<feature type="region of interest" description="Disordered" evidence="14">
    <location>
        <begin position="116"/>
        <end position="181"/>
    </location>
</feature>
<evidence type="ECO:0000313" key="17">
    <source>
        <dbReference type="Proteomes" id="UP001604277"/>
    </source>
</evidence>
<evidence type="ECO:0000256" key="5">
    <source>
        <dbReference type="ARBA" id="ARBA00023089"/>
    </source>
</evidence>
<dbReference type="Proteomes" id="UP001604277">
    <property type="component" value="Unassembled WGS sequence"/>
</dbReference>
<evidence type="ECO:0000256" key="4">
    <source>
        <dbReference type="ARBA" id="ARBA00023015"/>
    </source>
</evidence>